<feature type="domain" description="RRM" evidence="2">
    <location>
        <begin position="511"/>
        <end position="588"/>
    </location>
</feature>
<dbReference type="EMBL" id="CAWUPB010001184">
    <property type="protein sequence ID" value="CAK7350432.1"/>
    <property type="molecule type" value="Genomic_DNA"/>
</dbReference>
<dbReference type="GO" id="GO:0003723">
    <property type="term" value="F:RNA binding"/>
    <property type="evidence" value="ECO:0007669"/>
    <property type="project" value="UniProtKB-UniRule"/>
</dbReference>
<gene>
    <name evidence="3" type="ORF">DCAF_LOCUS23163</name>
</gene>
<dbReference type="SUPFAM" id="SSF54928">
    <property type="entry name" value="RNA-binding domain, RBD"/>
    <property type="match status" value="2"/>
</dbReference>
<comment type="caution">
    <text evidence="3">The sequence shown here is derived from an EMBL/GenBank/DDBJ whole genome shotgun (WGS) entry which is preliminary data.</text>
</comment>
<protein>
    <recommendedName>
        <fullName evidence="2">RRM domain-containing protein</fullName>
    </recommendedName>
</protein>
<evidence type="ECO:0000313" key="4">
    <source>
        <dbReference type="Proteomes" id="UP001314170"/>
    </source>
</evidence>
<keyword evidence="1" id="KW-0694">RNA-binding</keyword>
<accession>A0AAV1SI67</accession>
<organism evidence="3 4">
    <name type="scientific">Dovyalis caffra</name>
    <dbReference type="NCBI Taxonomy" id="77055"/>
    <lineage>
        <taxon>Eukaryota</taxon>
        <taxon>Viridiplantae</taxon>
        <taxon>Streptophyta</taxon>
        <taxon>Embryophyta</taxon>
        <taxon>Tracheophyta</taxon>
        <taxon>Spermatophyta</taxon>
        <taxon>Magnoliopsida</taxon>
        <taxon>eudicotyledons</taxon>
        <taxon>Gunneridae</taxon>
        <taxon>Pentapetalae</taxon>
        <taxon>rosids</taxon>
        <taxon>fabids</taxon>
        <taxon>Malpighiales</taxon>
        <taxon>Salicaceae</taxon>
        <taxon>Flacourtieae</taxon>
        <taxon>Dovyalis</taxon>
    </lineage>
</organism>
<dbReference type="InterPro" id="IPR011989">
    <property type="entry name" value="ARM-like"/>
</dbReference>
<dbReference type="SUPFAM" id="SSF48371">
    <property type="entry name" value="ARM repeat"/>
    <property type="match status" value="1"/>
</dbReference>
<dbReference type="PANTHER" id="PTHR46700">
    <property type="entry name" value="ARM REPEAT SUPERFAMILY PROTEIN"/>
    <property type="match status" value="1"/>
</dbReference>
<dbReference type="PROSITE" id="PS50102">
    <property type="entry name" value="RRM"/>
    <property type="match status" value="2"/>
</dbReference>
<dbReference type="Proteomes" id="UP001314170">
    <property type="component" value="Unassembled WGS sequence"/>
</dbReference>
<dbReference type="FunFam" id="3.30.70.330:FF:000529">
    <property type="entry name" value="UBP1-associated protein 2C isoform A"/>
    <property type="match status" value="1"/>
</dbReference>
<evidence type="ECO:0000256" key="1">
    <source>
        <dbReference type="PROSITE-ProRule" id="PRU00176"/>
    </source>
</evidence>
<name>A0AAV1SI67_9ROSI</name>
<dbReference type="InterPro" id="IPR016024">
    <property type="entry name" value="ARM-type_fold"/>
</dbReference>
<dbReference type="Gene3D" id="1.25.10.10">
    <property type="entry name" value="Leucine-rich Repeat Variant"/>
    <property type="match status" value="1"/>
</dbReference>
<dbReference type="InterPro" id="IPR035979">
    <property type="entry name" value="RBD_domain_sf"/>
</dbReference>
<evidence type="ECO:0000313" key="3">
    <source>
        <dbReference type="EMBL" id="CAK7350432.1"/>
    </source>
</evidence>
<dbReference type="SMART" id="SM00360">
    <property type="entry name" value="RRM"/>
    <property type="match status" value="2"/>
</dbReference>
<reference evidence="3 4" key="1">
    <citation type="submission" date="2024-01" db="EMBL/GenBank/DDBJ databases">
        <authorList>
            <person name="Waweru B."/>
        </authorList>
    </citation>
    <scope>NUCLEOTIDE SEQUENCE [LARGE SCALE GENOMIC DNA]</scope>
</reference>
<feature type="domain" description="RRM" evidence="2">
    <location>
        <begin position="598"/>
        <end position="679"/>
    </location>
</feature>
<proteinExistence type="predicted"/>
<dbReference type="Gene3D" id="3.30.70.330">
    <property type="match status" value="2"/>
</dbReference>
<keyword evidence="4" id="KW-1185">Reference proteome</keyword>
<dbReference type="InterPro" id="IPR012677">
    <property type="entry name" value="Nucleotide-bd_a/b_plait_sf"/>
</dbReference>
<dbReference type="PANTHER" id="PTHR46700:SF2">
    <property type="entry name" value="ARM REPEAT SUPERFAMILY PROTEIN"/>
    <property type="match status" value="1"/>
</dbReference>
<sequence length="814" mass="88534">MPEPPPSPSSSSTRALSYLKLQFFARVRRFLQTKTTQKGVKSRTKVTVINKEEQVTTVLDTQINSDDDDSVVLQRSVKRLHFGSWEEKEMAALEIERLAREDVKMRKLMAELGVIPALVGMAASEAAGRQTVAVKALIELANGIYTNKALMVEAGIFSKLPKNIDVLKEPTRHEFAELILSLSSLANHTQFPLASSEVLPFLIGILESSSSYETKESCLGTLYNLSAVLDNAGPLLSNGVVQTLLRVISLKELSEKALATLGHLVVTLMGKKAIENGSLVPESLIEIMTWEDKPKCQELSAYILMILAHQSSAQRDKMVKSGIVPVLLEVALLGSPLAQKRALKLLQWFKDERQTRMGPHSGPQTARVAIGSPANHWEAQEGKKLMKDMVKQSLYKNMELITRRANATSGDSSKLKSLGLLRANHQSSSFSTTTATMDFIKKRKADENGSSIPIGTTPPSPITPLTPGEIRKILEPFTKDQLLDILQSATLQHSDILNSVRSVADGDISLRKLFIRGLSSETTSETLRLLFSAFGELEEAIVIHDKNTGKSKGFGFITFKHVDSAMLSIREPSKKIDGRITVTQVASNNSSTSDVSLRKVYVGNVPFEITSERLLGFFSMYGEIEEGPLGFDKTSGKSKGFAFLIYKTEEGAKAAIADPMKIVDGHQVVCKLAVDNKRVNKTLQGGAIAQTSQPLTHPPFPQPQPQIPFSGVAGNLQNYGPGHNNSYQLNTSLTGSGYNGAYRVPPYVGAGSNDGGLNNAGASMYRMPPNSGSGVYPDAGSFAMPQQQQPSSIPLPPRFSHGAGGMYQGMPPYF</sequence>
<dbReference type="AlphaFoldDB" id="A0AAV1SI67"/>
<dbReference type="InterPro" id="IPR000504">
    <property type="entry name" value="RRM_dom"/>
</dbReference>
<evidence type="ECO:0000259" key="2">
    <source>
        <dbReference type="PROSITE" id="PS50102"/>
    </source>
</evidence>
<dbReference type="Pfam" id="PF00076">
    <property type="entry name" value="RRM_1"/>
    <property type="match status" value="2"/>
</dbReference>